<keyword evidence="3" id="KW-0479">Metal-binding</keyword>
<gene>
    <name evidence="12" type="ORF">NDU88_009270</name>
</gene>
<evidence type="ECO:0000256" key="7">
    <source>
        <dbReference type="ARBA" id="ARBA00047501"/>
    </source>
</evidence>
<dbReference type="Pfam" id="PF09296">
    <property type="entry name" value="NUDIX-like"/>
    <property type="match status" value="1"/>
</dbReference>
<protein>
    <recommendedName>
        <fullName evidence="2">NAD(+) diphosphatase</fullName>
        <ecNumber evidence="2">3.6.1.22</ecNumber>
    </recommendedName>
</protein>
<dbReference type="InterPro" id="IPR020084">
    <property type="entry name" value="NUDIX_hydrolase_CS"/>
</dbReference>
<sequence>MASVSMEERLGRVNVATECRRMAETKDLWLALYSANLPLLEVFIACFPLFGYLVTCALVAHHFATVDATVDTCQLNAVVGRPVLFIELFLRATTISMHGLIMKILAAFGRNVSCQRVRLHSTYVKHVRYLLELKENDEACRRALTQGTFYLFHRLSPFLQKVGNKYSAPQIYGTDLDRLLLKMGFEGEKMIEDAVLIGCSDNCIAEFALDMGSLEKSIVETELKGRFTDLRKAFFLLGGTDAPLLSRAQSLLRWHDTHQFCSKTGQPTRKNMAGSKRFCSANGLLYYPQMSPVIITLVSNEDHCLLARQDSFPKGMYTAIAGFCDIGETLEETIQREVAEEVGLEVQSVKYSGSQHWPFPNSSLMFACQAKVHPHAQLSVNKLELESARWFNVAEVEEALSRDHTPSRRDDDSTPLWVPPKWAIAHQLIQEWVQEQRARTGRSAERF</sequence>
<dbReference type="AlphaFoldDB" id="A0AAV7QS65"/>
<keyword evidence="4" id="KW-0378">Hydrolase</keyword>
<evidence type="ECO:0000256" key="5">
    <source>
        <dbReference type="ARBA" id="ARBA00022842"/>
    </source>
</evidence>
<dbReference type="Proteomes" id="UP001066276">
    <property type="component" value="Chromosome 6"/>
</dbReference>
<feature type="transmembrane region" description="Helical" evidence="10">
    <location>
        <begin position="30"/>
        <end position="54"/>
    </location>
</feature>
<dbReference type="GO" id="GO:0016787">
    <property type="term" value="F:hydrolase activity"/>
    <property type="evidence" value="ECO:0007669"/>
    <property type="project" value="UniProtKB-KW"/>
</dbReference>
<keyword evidence="5" id="KW-0460">Magnesium</keyword>
<dbReference type="PROSITE" id="PS00893">
    <property type="entry name" value="NUDIX_BOX"/>
    <property type="match status" value="1"/>
</dbReference>
<dbReference type="InterPro" id="IPR015797">
    <property type="entry name" value="NUDIX_hydrolase-like_dom_sf"/>
</dbReference>
<evidence type="ECO:0000256" key="8">
    <source>
        <dbReference type="ARBA" id="ARBA00049196"/>
    </source>
</evidence>
<feature type="domain" description="Nudix hydrolase" evidence="11">
    <location>
        <begin position="288"/>
        <end position="424"/>
    </location>
</feature>
<evidence type="ECO:0000256" key="1">
    <source>
        <dbReference type="ARBA" id="ARBA00001946"/>
    </source>
</evidence>
<dbReference type="EMBL" id="JANPWB010000010">
    <property type="protein sequence ID" value="KAJ1142958.1"/>
    <property type="molecule type" value="Genomic_DNA"/>
</dbReference>
<reference evidence="12" key="1">
    <citation type="journal article" date="2022" name="bioRxiv">
        <title>Sequencing and chromosome-scale assembly of the giantPleurodeles waltlgenome.</title>
        <authorList>
            <person name="Brown T."/>
            <person name="Elewa A."/>
            <person name="Iarovenko S."/>
            <person name="Subramanian E."/>
            <person name="Araus A.J."/>
            <person name="Petzold A."/>
            <person name="Susuki M."/>
            <person name="Suzuki K.-i.T."/>
            <person name="Hayashi T."/>
            <person name="Toyoda A."/>
            <person name="Oliveira C."/>
            <person name="Osipova E."/>
            <person name="Leigh N.D."/>
            <person name="Simon A."/>
            <person name="Yun M.H."/>
        </authorList>
    </citation>
    <scope>NUCLEOTIDE SEQUENCE</scope>
    <source>
        <strain evidence="12">20211129_DDA</strain>
        <tissue evidence="12">Liver</tissue>
    </source>
</reference>
<dbReference type="Gene3D" id="3.90.79.20">
    <property type="match status" value="1"/>
</dbReference>
<dbReference type="SUPFAM" id="SSF55811">
    <property type="entry name" value="Nudix"/>
    <property type="match status" value="1"/>
</dbReference>
<comment type="catalytic activity">
    <reaction evidence="8">
        <text>NAD(+) + H2O = beta-nicotinamide D-ribonucleotide + AMP + 2 H(+)</text>
        <dbReference type="Rhea" id="RHEA:11800"/>
        <dbReference type="ChEBI" id="CHEBI:14649"/>
        <dbReference type="ChEBI" id="CHEBI:15377"/>
        <dbReference type="ChEBI" id="CHEBI:15378"/>
        <dbReference type="ChEBI" id="CHEBI:57540"/>
        <dbReference type="ChEBI" id="CHEBI:456215"/>
        <dbReference type="EC" id="3.6.1.22"/>
    </reaction>
    <physiologicalReaction direction="left-to-right" evidence="8">
        <dbReference type="Rhea" id="RHEA:11801"/>
    </physiologicalReaction>
</comment>
<evidence type="ECO:0000313" key="13">
    <source>
        <dbReference type="Proteomes" id="UP001066276"/>
    </source>
</evidence>
<dbReference type="PANTHER" id="PTHR11383">
    <property type="entry name" value="NUCLEOSIDE DIPHOSPHATE-LINKED MOIETY X MOTIF 13"/>
    <property type="match status" value="1"/>
</dbReference>
<evidence type="ECO:0000256" key="2">
    <source>
        <dbReference type="ARBA" id="ARBA00012381"/>
    </source>
</evidence>
<evidence type="ECO:0000313" key="12">
    <source>
        <dbReference type="EMBL" id="KAJ1142958.1"/>
    </source>
</evidence>
<evidence type="ECO:0000256" key="10">
    <source>
        <dbReference type="SAM" id="Phobius"/>
    </source>
</evidence>
<keyword evidence="10" id="KW-0812">Transmembrane</keyword>
<evidence type="ECO:0000256" key="4">
    <source>
        <dbReference type="ARBA" id="ARBA00022801"/>
    </source>
</evidence>
<comment type="catalytic activity">
    <reaction evidence="7">
        <text>NADPH + H2O = reduced beta-nicotinamide D-ribonucleotide + adenosine 2',5'-bisphosphate + 2 H(+)</text>
        <dbReference type="Rhea" id="RHEA:60820"/>
        <dbReference type="ChEBI" id="CHEBI:15377"/>
        <dbReference type="ChEBI" id="CHEBI:15378"/>
        <dbReference type="ChEBI" id="CHEBI:57783"/>
        <dbReference type="ChEBI" id="CHEBI:90832"/>
        <dbReference type="ChEBI" id="CHEBI:194156"/>
    </reaction>
    <physiologicalReaction direction="left-to-right" evidence="7">
        <dbReference type="Rhea" id="RHEA:60821"/>
    </physiologicalReaction>
</comment>
<accession>A0AAV7QS65</accession>
<dbReference type="PANTHER" id="PTHR11383:SF3">
    <property type="entry name" value="NAD(P)H PYROPHOSPHATASE NUDT13, MITOCHONDRIAL"/>
    <property type="match status" value="1"/>
</dbReference>
<organism evidence="12 13">
    <name type="scientific">Pleurodeles waltl</name>
    <name type="common">Iberian ribbed newt</name>
    <dbReference type="NCBI Taxonomy" id="8319"/>
    <lineage>
        <taxon>Eukaryota</taxon>
        <taxon>Metazoa</taxon>
        <taxon>Chordata</taxon>
        <taxon>Craniata</taxon>
        <taxon>Vertebrata</taxon>
        <taxon>Euteleostomi</taxon>
        <taxon>Amphibia</taxon>
        <taxon>Batrachia</taxon>
        <taxon>Caudata</taxon>
        <taxon>Salamandroidea</taxon>
        <taxon>Salamandridae</taxon>
        <taxon>Pleurodelinae</taxon>
        <taxon>Pleurodeles</taxon>
    </lineage>
</organism>
<evidence type="ECO:0000256" key="3">
    <source>
        <dbReference type="ARBA" id="ARBA00022723"/>
    </source>
</evidence>
<dbReference type="PROSITE" id="PS51462">
    <property type="entry name" value="NUDIX"/>
    <property type="match status" value="1"/>
</dbReference>
<evidence type="ECO:0000256" key="9">
    <source>
        <dbReference type="ARBA" id="ARBA00049264"/>
    </source>
</evidence>
<name>A0AAV7QS65_PLEWA</name>
<dbReference type="InterPro" id="IPR049734">
    <property type="entry name" value="NudC-like_C"/>
</dbReference>
<dbReference type="NCBIfam" id="NF001299">
    <property type="entry name" value="PRK00241.1"/>
    <property type="match status" value="1"/>
</dbReference>
<dbReference type="Pfam" id="PF09297">
    <property type="entry name" value="Zn_ribbon_NUD"/>
    <property type="match status" value="1"/>
</dbReference>
<dbReference type="EC" id="3.6.1.22" evidence="2"/>
<dbReference type="GO" id="GO:0046872">
    <property type="term" value="F:metal ion binding"/>
    <property type="evidence" value="ECO:0007669"/>
    <property type="project" value="UniProtKB-KW"/>
</dbReference>
<keyword evidence="13" id="KW-1185">Reference proteome</keyword>
<keyword evidence="10" id="KW-1133">Transmembrane helix</keyword>
<dbReference type="Pfam" id="PF00293">
    <property type="entry name" value="NUDIX"/>
    <property type="match status" value="1"/>
</dbReference>
<dbReference type="CDD" id="cd03429">
    <property type="entry name" value="NUDIX_NADH_pyrophosphatase_Nudt13"/>
    <property type="match status" value="1"/>
</dbReference>
<comment type="catalytic activity">
    <reaction evidence="9">
        <text>NADH + H2O = reduced beta-nicotinamide D-ribonucleotide + AMP + 2 H(+)</text>
        <dbReference type="Rhea" id="RHEA:48868"/>
        <dbReference type="ChEBI" id="CHEBI:15377"/>
        <dbReference type="ChEBI" id="CHEBI:15378"/>
        <dbReference type="ChEBI" id="CHEBI:57945"/>
        <dbReference type="ChEBI" id="CHEBI:90832"/>
        <dbReference type="ChEBI" id="CHEBI:456215"/>
        <dbReference type="EC" id="3.6.1.22"/>
    </reaction>
    <physiologicalReaction direction="left-to-right" evidence="9">
        <dbReference type="Rhea" id="RHEA:48869"/>
    </physiologicalReaction>
</comment>
<keyword evidence="10" id="KW-0472">Membrane</keyword>
<dbReference type="Gene3D" id="3.90.79.10">
    <property type="entry name" value="Nucleoside Triphosphate Pyrophosphohydrolase"/>
    <property type="match status" value="1"/>
</dbReference>
<comment type="cofactor">
    <cofactor evidence="1">
        <name>Mg(2+)</name>
        <dbReference type="ChEBI" id="CHEBI:18420"/>
    </cofactor>
</comment>
<comment type="caution">
    <text evidence="12">The sequence shown here is derived from an EMBL/GenBank/DDBJ whole genome shotgun (WGS) entry which is preliminary data.</text>
</comment>
<dbReference type="InterPro" id="IPR000086">
    <property type="entry name" value="NUDIX_hydrolase_dom"/>
</dbReference>
<evidence type="ECO:0000259" key="11">
    <source>
        <dbReference type="PROSITE" id="PS51462"/>
    </source>
</evidence>
<proteinExistence type="predicted"/>
<keyword evidence="6" id="KW-0520">NAD</keyword>
<dbReference type="InterPro" id="IPR015375">
    <property type="entry name" value="NADH_PPase-like_N"/>
</dbReference>
<dbReference type="InterPro" id="IPR015376">
    <property type="entry name" value="Znr_NADH_PPase"/>
</dbReference>
<evidence type="ECO:0000256" key="6">
    <source>
        <dbReference type="ARBA" id="ARBA00023027"/>
    </source>
</evidence>